<gene>
    <name evidence="12" type="ORF">WR25_00922</name>
</gene>
<keyword evidence="7 11" id="KW-1133">Transmembrane helix</keyword>
<feature type="compositionally biased region" description="Acidic residues" evidence="10">
    <location>
        <begin position="23"/>
        <end position="32"/>
    </location>
</feature>
<dbReference type="GO" id="GO:0005789">
    <property type="term" value="C:endoplasmic reticulum membrane"/>
    <property type="evidence" value="ECO:0007669"/>
    <property type="project" value="UniProtKB-SubCell"/>
</dbReference>
<dbReference type="PANTHER" id="PTHR13399">
    <property type="entry name" value="TRANSLOCON-ASSOCIATED PROTEIN TRAP , GAMMA SUBUNIT"/>
    <property type="match status" value="1"/>
</dbReference>
<keyword evidence="5 11" id="KW-0812">Transmembrane</keyword>
<proteinExistence type="inferred from homology"/>
<protein>
    <recommendedName>
        <fullName evidence="4">Translocon-associated protein subunit gamma</fullName>
    </recommendedName>
    <alternativeName>
        <fullName evidence="9">Signal sequence receptor subunit gamma</fullName>
    </alternativeName>
</protein>
<evidence type="ECO:0000256" key="1">
    <source>
        <dbReference type="ARBA" id="ARBA00002838"/>
    </source>
</evidence>
<evidence type="ECO:0000256" key="2">
    <source>
        <dbReference type="ARBA" id="ARBA00004477"/>
    </source>
</evidence>
<accession>A0A2A2KW30</accession>
<reference evidence="12 13" key="1">
    <citation type="journal article" date="2017" name="Curr. Biol.">
        <title>Genome architecture and evolution of a unichromosomal asexual nematode.</title>
        <authorList>
            <person name="Fradin H."/>
            <person name="Zegar C."/>
            <person name="Gutwein M."/>
            <person name="Lucas J."/>
            <person name="Kovtun M."/>
            <person name="Corcoran D."/>
            <person name="Baugh L.R."/>
            <person name="Kiontke K."/>
            <person name="Gunsalus K."/>
            <person name="Fitch D.H."/>
            <person name="Piano F."/>
        </authorList>
    </citation>
    <scope>NUCLEOTIDE SEQUENCE [LARGE SCALE GENOMIC DNA]</scope>
    <source>
        <strain evidence="12">PF1309</strain>
    </source>
</reference>
<evidence type="ECO:0000313" key="12">
    <source>
        <dbReference type="EMBL" id="PAV78039.1"/>
    </source>
</evidence>
<evidence type="ECO:0000256" key="10">
    <source>
        <dbReference type="SAM" id="MobiDB-lite"/>
    </source>
</evidence>
<dbReference type="Pfam" id="PF07074">
    <property type="entry name" value="TRAP-gamma"/>
    <property type="match status" value="1"/>
</dbReference>
<evidence type="ECO:0000256" key="4">
    <source>
        <dbReference type="ARBA" id="ARBA00022231"/>
    </source>
</evidence>
<dbReference type="STRING" id="2018661.A0A2A2KW30"/>
<evidence type="ECO:0000256" key="3">
    <source>
        <dbReference type="ARBA" id="ARBA00007990"/>
    </source>
</evidence>
<feature type="region of interest" description="Disordered" evidence="10">
    <location>
        <begin position="18"/>
        <end position="47"/>
    </location>
</feature>
<comment type="similarity">
    <text evidence="3">Belongs to the TRAP-gamma family.</text>
</comment>
<feature type="compositionally biased region" description="Basic and acidic residues" evidence="10">
    <location>
        <begin position="33"/>
        <end position="46"/>
    </location>
</feature>
<evidence type="ECO:0000256" key="11">
    <source>
        <dbReference type="SAM" id="Phobius"/>
    </source>
</evidence>
<keyword evidence="6" id="KW-0256">Endoplasmic reticulum</keyword>
<dbReference type="Proteomes" id="UP000218231">
    <property type="component" value="Unassembled WGS sequence"/>
</dbReference>
<dbReference type="AlphaFoldDB" id="A0A2A2KW30"/>
<feature type="transmembrane region" description="Helical" evidence="11">
    <location>
        <begin position="129"/>
        <end position="146"/>
    </location>
</feature>
<dbReference type="PANTHER" id="PTHR13399:SF2">
    <property type="entry name" value="TRANSLOCON-ASSOCIATED PROTEIN SUBUNIT GAMMA"/>
    <property type="match status" value="1"/>
</dbReference>
<dbReference type="OrthoDB" id="10059529at2759"/>
<evidence type="ECO:0000256" key="7">
    <source>
        <dbReference type="ARBA" id="ARBA00022989"/>
    </source>
</evidence>
<keyword evidence="8 11" id="KW-0472">Membrane</keyword>
<dbReference type="GO" id="GO:0006614">
    <property type="term" value="P:SRP-dependent cotranslational protein targeting to membrane"/>
    <property type="evidence" value="ECO:0007669"/>
    <property type="project" value="InterPro"/>
</dbReference>
<comment type="subcellular location">
    <subcellularLocation>
        <location evidence="2">Endoplasmic reticulum membrane</location>
        <topology evidence="2">Multi-pass membrane protein</topology>
    </subcellularLocation>
</comment>
<feature type="transmembrane region" description="Helical" evidence="11">
    <location>
        <begin position="99"/>
        <end position="117"/>
    </location>
</feature>
<dbReference type="EMBL" id="LIAE01007628">
    <property type="protein sequence ID" value="PAV78039.1"/>
    <property type="molecule type" value="Genomic_DNA"/>
</dbReference>
<keyword evidence="13" id="KW-1185">Reference proteome</keyword>
<comment type="function">
    <text evidence="1">TRAP proteins are part of a complex whose function is to bind calcium to the ER membrane and thereby regulate the retention of ER resident proteins.</text>
</comment>
<evidence type="ECO:0000256" key="8">
    <source>
        <dbReference type="ARBA" id="ARBA00023136"/>
    </source>
</evidence>
<evidence type="ECO:0000256" key="6">
    <source>
        <dbReference type="ARBA" id="ARBA00022824"/>
    </source>
</evidence>
<sequence length="190" mass="21074">MMDTAWLLVDCSGTRSREFAPNVEDEDGGDEDETHHEHGHGSDFEAGRVLSVETPQTAIVATASTGRGRLSRSIMGKFTKEEEVLLSSYSPANSAKSAALFYINAVVLSVAPLYLFYGVHQMEVADSWIVWSISALISSYLLSFACKNQKRLLKHQIVMKRGPAVDREINQKYANDKKMSTKEKEVGQTL</sequence>
<evidence type="ECO:0000313" key="13">
    <source>
        <dbReference type="Proteomes" id="UP000218231"/>
    </source>
</evidence>
<dbReference type="InterPro" id="IPR009779">
    <property type="entry name" value="SSR3"/>
</dbReference>
<organism evidence="12 13">
    <name type="scientific">Diploscapter pachys</name>
    <dbReference type="NCBI Taxonomy" id="2018661"/>
    <lineage>
        <taxon>Eukaryota</taxon>
        <taxon>Metazoa</taxon>
        <taxon>Ecdysozoa</taxon>
        <taxon>Nematoda</taxon>
        <taxon>Chromadorea</taxon>
        <taxon>Rhabditida</taxon>
        <taxon>Rhabditina</taxon>
        <taxon>Rhabditomorpha</taxon>
        <taxon>Rhabditoidea</taxon>
        <taxon>Rhabditidae</taxon>
        <taxon>Diploscapter</taxon>
    </lineage>
</organism>
<evidence type="ECO:0000256" key="5">
    <source>
        <dbReference type="ARBA" id="ARBA00022692"/>
    </source>
</evidence>
<evidence type="ECO:0000256" key="9">
    <source>
        <dbReference type="ARBA" id="ARBA00030917"/>
    </source>
</evidence>
<comment type="caution">
    <text evidence="12">The sequence shown here is derived from an EMBL/GenBank/DDBJ whole genome shotgun (WGS) entry which is preliminary data.</text>
</comment>
<name>A0A2A2KW30_9BILA</name>